<dbReference type="PANTHER" id="PTHR30483">
    <property type="entry name" value="LEUCINE-SPECIFIC-BINDING PROTEIN"/>
    <property type="match status" value="1"/>
</dbReference>
<protein>
    <submittedName>
        <fullName evidence="3">Penicillin-binding protein activator</fullName>
    </submittedName>
</protein>
<dbReference type="PANTHER" id="PTHR30483:SF6">
    <property type="entry name" value="PERIPLASMIC BINDING PROTEIN OF ABC TRANSPORTER FOR NATURAL AMINO ACIDS"/>
    <property type="match status" value="1"/>
</dbReference>
<dbReference type="PROSITE" id="PS51257">
    <property type="entry name" value="PROKAR_LIPOPROTEIN"/>
    <property type="match status" value="1"/>
</dbReference>
<proteinExistence type="predicted"/>
<evidence type="ECO:0000256" key="1">
    <source>
        <dbReference type="ARBA" id="ARBA00022970"/>
    </source>
</evidence>
<keyword evidence="1" id="KW-0029">Amino-acid transport</keyword>
<dbReference type="SUPFAM" id="SSF53822">
    <property type="entry name" value="Periplasmic binding protein-like I"/>
    <property type="match status" value="1"/>
</dbReference>
<keyword evidence="4" id="KW-1185">Reference proteome</keyword>
<feature type="region of interest" description="Disordered" evidence="2">
    <location>
        <begin position="42"/>
        <end position="61"/>
    </location>
</feature>
<evidence type="ECO:0000256" key="2">
    <source>
        <dbReference type="SAM" id="MobiDB-lite"/>
    </source>
</evidence>
<organism evidence="3 4">
    <name type="scientific">Kordiimonas lipolytica</name>
    <dbReference type="NCBI Taxonomy" id="1662421"/>
    <lineage>
        <taxon>Bacteria</taxon>
        <taxon>Pseudomonadati</taxon>
        <taxon>Pseudomonadota</taxon>
        <taxon>Alphaproteobacteria</taxon>
        <taxon>Kordiimonadales</taxon>
        <taxon>Kordiimonadaceae</taxon>
        <taxon>Kordiimonas</taxon>
    </lineage>
</organism>
<dbReference type="InterPro" id="IPR028082">
    <property type="entry name" value="Peripla_BP_I"/>
</dbReference>
<dbReference type="Gene3D" id="3.40.50.2300">
    <property type="match status" value="2"/>
</dbReference>
<comment type="caution">
    <text evidence="3">The sequence shown here is derived from an EMBL/GenBank/DDBJ whole genome shotgun (WGS) entry which is preliminary data.</text>
</comment>
<evidence type="ECO:0000313" key="3">
    <source>
        <dbReference type="EMBL" id="MFC4346638.1"/>
    </source>
</evidence>
<dbReference type="CDD" id="cd06339">
    <property type="entry name" value="PBP1_YraM_LppC_lipoprotein-like"/>
    <property type="match status" value="1"/>
</dbReference>
<dbReference type="Pfam" id="PF04348">
    <property type="entry name" value="LppC"/>
    <property type="match status" value="1"/>
</dbReference>
<dbReference type="RefSeq" id="WP_068148141.1">
    <property type="nucleotide sequence ID" value="NZ_JBHSCR010000001.1"/>
</dbReference>
<dbReference type="EMBL" id="JBHSCR010000001">
    <property type="protein sequence ID" value="MFC4346638.1"/>
    <property type="molecule type" value="Genomic_DNA"/>
</dbReference>
<dbReference type="InterPro" id="IPR007443">
    <property type="entry name" value="LpoA"/>
</dbReference>
<evidence type="ECO:0000313" key="4">
    <source>
        <dbReference type="Proteomes" id="UP001595776"/>
    </source>
</evidence>
<accession>A0ABV8U778</accession>
<dbReference type="InterPro" id="IPR051010">
    <property type="entry name" value="BCAA_transport"/>
</dbReference>
<gene>
    <name evidence="3" type="ORF">ACFO5Q_02110</name>
</gene>
<dbReference type="Proteomes" id="UP001595776">
    <property type="component" value="Unassembled WGS sequence"/>
</dbReference>
<keyword evidence="1" id="KW-0813">Transport</keyword>
<sequence length="457" mass="49023">MVASKFLKDFKVAAAVALCGLLAACGPSGEAPVKRAPVPIASEASTDQQKGEADQQALPVTEPDDRPVRIAILLPLTGPLAETGQALLNASTMALFDAYDPRLTLLPFDTKAEGMAAEEAARAVLDAGVDIVLGPLLAGNVQIAGEVFSQAGIPVLGFSNDSRVAAPGRYILGFMPEGEVQRVVDYAVTQGHVNFSALIPEGRYGERVRAAFGDAVSYDGGKVVALESYPPDPDNVFEPVKALANYDQRQKNLRDEINALRALGDDVTDEIANRLAKAEELEPVGFDAVLVPEGGALLRTVGPLLPFYEIDLDDVQLLGTGLWNDPTLMDEPPLHGGWFAAPEPMQPQAFMTRYEDMFGTRPPRIATIAYDAMSLVAALSRDTLEEGEERFSGTRLTSPTGFVGVDGLFRLNIDGLNERALAILEVSRREFKVIDPAPKAFPSFGYPIRQSVSREGN</sequence>
<reference evidence="4" key="1">
    <citation type="journal article" date="2019" name="Int. J. Syst. Evol. Microbiol.">
        <title>The Global Catalogue of Microorganisms (GCM) 10K type strain sequencing project: providing services to taxonomists for standard genome sequencing and annotation.</title>
        <authorList>
            <consortium name="The Broad Institute Genomics Platform"/>
            <consortium name="The Broad Institute Genome Sequencing Center for Infectious Disease"/>
            <person name="Wu L."/>
            <person name="Ma J."/>
        </authorList>
    </citation>
    <scope>NUCLEOTIDE SEQUENCE [LARGE SCALE GENOMIC DNA]</scope>
    <source>
        <strain evidence="4">CGMCC 1.15304</strain>
    </source>
</reference>
<name>A0ABV8U778_9PROT</name>